<sequence>MCIGTRRHSSSPPTPPYHQTMSSSDPAAYTEHFKQTLQALVDEDERLKPFFTLLQAVEEPNVDHQQGVLQAFADLQTSNEAAGHGPSKTADAKTGLHLFQLHPFHEMIQLGRQVEGDVLHVVHSLEPRNKQPTFSNWGKTVSYDPGYTLVIRTIYGVCEVVKWAAQKGKKVRVAGFRHTWGELYGAEGDVMIMFLPIESLTKLPYKQPPSDWKTELSGIEVVPSVAGRVPPPGHAFCKIMAGTTNDQLRQWSLNNKTWCIPFNVIMVEITFGGSNAPICHGSGFSSTTLSDIVVEVTYVDAHGELQVVNDPAELRAASGCFGLLGVVVSITLQLDAMGVAELVPVHTPLPLAIPPPKGYPVPKQVQSMIEKAKITEAQLEEARADFIRRCEEDYYLEWFWFPYQEHVWINTWNKYPMTPRDGDLKPYPGDGWLDGVKSQELQETAAQVVTSFFLWKDLPGYMQAWLFGVASMAAMPNITDPKKAIKTYVSEALHFRRGIQNFRCWDTEWEVPIPSTTEGKRDYTLIQRAWWDGISAMYAEAHDAPARIALEMRLTGDSNVILAPQRGNTFGTASIEVLTTLATPEPMWADFMQLVADKWTSYDSKGADGRPLLPRPHWAKQWNGLQVHGKSVKQYMKEDAFKEAFAEFRDTFGQIVTSRGCSVEETRSRFGNALMDDLAF</sequence>
<dbReference type="InterPro" id="IPR016166">
    <property type="entry name" value="FAD-bd_PCMH"/>
</dbReference>
<dbReference type="EMBL" id="JADCUA010000032">
    <property type="protein sequence ID" value="KAH9830296.1"/>
    <property type="molecule type" value="Genomic_DNA"/>
</dbReference>
<dbReference type="GeneID" id="71998878"/>
<evidence type="ECO:0000313" key="4">
    <source>
        <dbReference type="Proteomes" id="UP000814176"/>
    </source>
</evidence>
<dbReference type="Gene3D" id="3.30.43.10">
    <property type="entry name" value="Uridine Diphospho-n-acetylenolpyruvylglucosamine Reductase, domain 2"/>
    <property type="match status" value="1"/>
</dbReference>
<dbReference type="InterPro" id="IPR010031">
    <property type="entry name" value="FAD_lactone_oxidase-like"/>
</dbReference>
<evidence type="ECO:0000313" key="3">
    <source>
        <dbReference type="EMBL" id="KAH9830296.1"/>
    </source>
</evidence>
<dbReference type="InterPro" id="IPR016169">
    <property type="entry name" value="FAD-bd_PCMH_sub2"/>
</dbReference>
<name>A0ABQ8K0T4_9APHY</name>
<dbReference type="InterPro" id="IPR016167">
    <property type="entry name" value="FAD-bd_PCMH_sub1"/>
</dbReference>
<dbReference type="SUPFAM" id="SSF56176">
    <property type="entry name" value="FAD-binding/transporter-associated domain-like"/>
    <property type="match status" value="1"/>
</dbReference>
<comment type="caution">
    <text evidence="3">The sequence shown here is derived from an EMBL/GenBank/DDBJ whole genome shotgun (WGS) entry which is preliminary data.</text>
</comment>
<feature type="region of interest" description="Disordered" evidence="1">
    <location>
        <begin position="1"/>
        <end position="26"/>
    </location>
</feature>
<dbReference type="RefSeq" id="XP_047773618.1">
    <property type="nucleotide sequence ID" value="XM_047918146.1"/>
</dbReference>
<accession>A0ABQ8K0T4</accession>
<dbReference type="Proteomes" id="UP000814176">
    <property type="component" value="Unassembled WGS sequence"/>
</dbReference>
<protein>
    <recommendedName>
        <fullName evidence="2">FAD-binding PCMH-type domain-containing protein</fullName>
    </recommendedName>
</protein>
<dbReference type="PROSITE" id="PS51387">
    <property type="entry name" value="FAD_PCMH"/>
    <property type="match status" value="1"/>
</dbReference>
<dbReference type="PANTHER" id="PTHR43762">
    <property type="entry name" value="L-GULONOLACTONE OXIDASE"/>
    <property type="match status" value="1"/>
</dbReference>
<dbReference type="InterPro" id="IPR036318">
    <property type="entry name" value="FAD-bd_PCMH-like_sf"/>
</dbReference>
<organism evidence="3 4">
    <name type="scientific">Rhodofomes roseus</name>
    <dbReference type="NCBI Taxonomy" id="34475"/>
    <lineage>
        <taxon>Eukaryota</taxon>
        <taxon>Fungi</taxon>
        <taxon>Dikarya</taxon>
        <taxon>Basidiomycota</taxon>
        <taxon>Agaricomycotina</taxon>
        <taxon>Agaricomycetes</taxon>
        <taxon>Polyporales</taxon>
        <taxon>Rhodofomes</taxon>
    </lineage>
</organism>
<gene>
    <name evidence="3" type="ORF">C8Q71DRAFT_374273</name>
</gene>
<reference evidence="3 4" key="1">
    <citation type="journal article" date="2021" name="Environ. Microbiol.">
        <title>Gene family expansions and transcriptome signatures uncover fungal adaptations to wood decay.</title>
        <authorList>
            <person name="Hage H."/>
            <person name="Miyauchi S."/>
            <person name="Viragh M."/>
            <person name="Drula E."/>
            <person name="Min B."/>
            <person name="Chaduli D."/>
            <person name="Navarro D."/>
            <person name="Favel A."/>
            <person name="Norest M."/>
            <person name="Lesage-Meessen L."/>
            <person name="Balint B."/>
            <person name="Merenyi Z."/>
            <person name="de Eugenio L."/>
            <person name="Morin E."/>
            <person name="Martinez A.T."/>
            <person name="Baldrian P."/>
            <person name="Stursova M."/>
            <person name="Martinez M.J."/>
            <person name="Novotny C."/>
            <person name="Magnuson J.K."/>
            <person name="Spatafora J.W."/>
            <person name="Maurice S."/>
            <person name="Pangilinan J."/>
            <person name="Andreopoulos W."/>
            <person name="LaButti K."/>
            <person name="Hundley H."/>
            <person name="Na H."/>
            <person name="Kuo A."/>
            <person name="Barry K."/>
            <person name="Lipzen A."/>
            <person name="Henrissat B."/>
            <person name="Riley R."/>
            <person name="Ahrendt S."/>
            <person name="Nagy L.G."/>
            <person name="Grigoriev I.V."/>
            <person name="Martin F."/>
            <person name="Rosso M.N."/>
        </authorList>
    </citation>
    <scope>NUCLEOTIDE SEQUENCE [LARGE SCALE GENOMIC DNA]</scope>
    <source>
        <strain evidence="3 4">CIRM-BRFM 1785</strain>
    </source>
</reference>
<keyword evidence="4" id="KW-1185">Reference proteome</keyword>
<evidence type="ECO:0000259" key="2">
    <source>
        <dbReference type="PROSITE" id="PS51387"/>
    </source>
</evidence>
<dbReference type="PANTHER" id="PTHR43762:SF1">
    <property type="entry name" value="D-ARABINONO-1,4-LACTONE OXIDASE"/>
    <property type="match status" value="1"/>
</dbReference>
<proteinExistence type="predicted"/>
<dbReference type="Gene3D" id="3.30.465.10">
    <property type="match status" value="1"/>
</dbReference>
<feature type="domain" description="FAD-binding PCMH-type" evidence="2">
    <location>
        <begin position="140"/>
        <end position="337"/>
    </location>
</feature>
<evidence type="ECO:0000256" key="1">
    <source>
        <dbReference type="SAM" id="MobiDB-lite"/>
    </source>
</evidence>